<evidence type="ECO:0000313" key="2">
    <source>
        <dbReference type="EMBL" id="PIX77346.1"/>
    </source>
</evidence>
<dbReference type="Gene3D" id="3.40.1390.20">
    <property type="entry name" value="HprK N-terminal domain-like"/>
    <property type="match status" value="1"/>
</dbReference>
<dbReference type="PANTHER" id="PTHR43356:SF2">
    <property type="entry name" value="PHOSPHATE ACETYLTRANSFERASE"/>
    <property type="match status" value="1"/>
</dbReference>
<dbReference type="CDD" id="cd03109">
    <property type="entry name" value="DTBS"/>
    <property type="match status" value="1"/>
</dbReference>
<evidence type="ECO:0000313" key="3">
    <source>
        <dbReference type="Proteomes" id="UP000229703"/>
    </source>
</evidence>
<dbReference type="InterPro" id="IPR050500">
    <property type="entry name" value="Phos_Acetyltrans/Butyryltrans"/>
</dbReference>
<reference evidence="3" key="1">
    <citation type="submission" date="2017-09" db="EMBL/GenBank/DDBJ databases">
        <title>Depth-based differentiation of microbial function through sediment-hosted aquifers and enrichment of novel symbionts in the deep terrestrial subsurface.</title>
        <authorList>
            <person name="Probst A.J."/>
            <person name="Ladd B."/>
            <person name="Jarett J.K."/>
            <person name="Geller-Mcgrath D.E."/>
            <person name="Sieber C.M.K."/>
            <person name="Emerson J.B."/>
            <person name="Anantharaman K."/>
            <person name="Thomas B.C."/>
            <person name="Malmstrom R."/>
            <person name="Stieglmeier M."/>
            <person name="Klingl A."/>
            <person name="Woyke T."/>
            <person name="Ryan C.M."/>
            <person name="Banfield J.F."/>
        </authorList>
    </citation>
    <scope>NUCLEOTIDE SEQUENCE [LARGE SCALE GENOMIC DNA]</scope>
</reference>
<name>A0A2M7M3S8_9BACT</name>
<dbReference type="InterPro" id="IPR010766">
    <property type="entry name" value="DRTGG"/>
</dbReference>
<dbReference type="PANTHER" id="PTHR43356">
    <property type="entry name" value="PHOSPHATE ACETYLTRANSFERASE"/>
    <property type="match status" value="1"/>
</dbReference>
<sequence>MLLFAIKGGKMVCLYIGSTKPYSGKSLTSLIISLKLKERKRLAYFKPVGTLPRKVKGKFIDEDALFINKYLGLKEDISLLSPVIRTRGTILKLLKERESLVPSIKKTFNKLSSGKDIVVASGVGSLESGASLGISGIDVAKALKAKVLLVSLYTDELIADGIILAKELLKDALIGVIINKVREDRIDDVKKIIIPSLSRKNIKVLGVIPEDKILEAASIEELTEELNGKILCGSREKGKELVKNFSVGAMSMESALRYFRALPDKVVITGGDRSDIQLAALETDTKAIILTGKLYPNSLVLSKAKEMGIPLILVSTDTLTTVEKIDELLGKMRVRSKTKIERAEKLFAKNLNFPLLFKDLKL</sequence>
<dbReference type="Gene3D" id="3.40.50.300">
    <property type="entry name" value="P-loop containing nucleotide triphosphate hydrolases"/>
    <property type="match status" value="1"/>
</dbReference>
<dbReference type="SUPFAM" id="SSF52540">
    <property type="entry name" value="P-loop containing nucleoside triphosphate hydrolases"/>
    <property type="match status" value="1"/>
</dbReference>
<organism evidence="2 3">
    <name type="scientific">bacterium (Candidatus Ratteibacteria) CG_4_10_14_3_um_filter_41_18</name>
    <dbReference type="NCBI Taxonomy" id="2014287"/>
    <lineage>
        <taxon>Bacteria</taxon>
        <taxon>Candidatus Ratteibacteria</taxon>
    </lineage>
</organism>
<protein>
    <submittedName>
        <fullName evidence="2">AAA domain-containing protein</fullName>
    </submittedName>
</protein>
<dbReference type="Pfam" id="PF07085">
    <property type="entry name" value="DRTGG"/>
    <property type="match status" value="1"/>
</dbReference>
<dbReference type="Proteomes" id="UP000229703">
    <property type="component" value="Unassembled WGS sequence"/>
</dbReference>
<dbReference type="Pfam" id="PF13500">
    <property type="entry name" value="AAA_26"/>
    <property type="match status" value="1"/>
</dbReference>
<accession>A0A2M7M3S8</accession>
<dbReference type="EMBL" id="PFJK01000143">
    <property type="protein sequence ID" value="PIX77346.1"/>
    <property type="molecule type" value="Genomic_DNA"/>
</dbReference>
<feature type="domain" description="DRTGG" evidence="1">
    <location>
        <begin position="221"/>
        <end position="327"/>
    </location>
</feature>
<comment type="caution">
    <text evidence="2">The sequence shown here is derived from an EMBL/GenBank/DDBJ whole genome shotgun (WGS) entry which is preliminary data.</text>
</comment>
<dbReference type="SUPFAM" id="SSF75138">
    <property type="entry name" value="HprK N-terminal domain-like"/>
    <property type="match status" value="1"/>
</dbReference>
<evidence type="ECO:0000259" key="1">
    <source>
        <dbReference type="Pfam" id="PF07085"/>
    </source>
</evidence>
<gene>
    <name evidence="2" type="ORF">COZ37_03160</name>
</gene>
<dbReference type="AlphaFoldDB" id="A0A2M7M3S8"/>
<dbReference type="InterPro" id="IPR028979">
    <property type="entry name" value="Ser_kin/Pase_Hpr-like_N_sf"/>
</dbReference>
<dbReference type="InterPro" id="IPR027417">
    <property type="entry name" value="P-loop_NTPase"/>
</dbReference>
<proteinExistence type="predicted"/>